<reference evidence="1" key="1">
    <citation type="submission" date="2019-11" db="EMBL/GenBank/DDBJ databases">
        <authorList>
            <person name="Li J."/>
        </authorList>
    </citation>
    <scope>NUCLEOTIDE SEQUENCE</scope>
    <source>
        <strain evidence="1">B6B</strain>
    </source>
</reference>
<sequence length="93" mass="10498">MTMVHFIGCIHSDTNNSIKKKSTSICSLSEVKEFPEILHWYFLGVATFKNRRNYFSLLLAIILATRYYLEKSSMGGGGKSKVQLSGAITRFTN</sequence>
<evidence type="ECO:0000313" key="2">
    <source>
        <dbReference type="Proteomes" id="UP000799092"/>
    </source>
</evidence>
<comment type="caution">
    <text evidence="1">The sequence shown here is derived from an EMBL/GenBank/DDBJ whole genome shotgun (WGS) entry which is preliminary data.</text>
</comment>
<dbReference type="AlphaFoldDB" id="A0A6A8D905"/>
<evidence type="ECO:0000313" key="1">
    <source>
        <dbReference type="EMBL" id="MRH42084.1"/>
    </source>
</evidence>
<dbReference type="EMBL" id="WJNG01000003">
    <property type="protein sequence ID" value="MRH42084.1"/>
    <property type="molecule type" value="Genomic_DNA"/>
</dbReference>
<dbReference type="Proteomes" id="UP000799092">
    <property type="component" value="Unassembled WGS sequence"/>
</dbReference>
<keyword evidence="2" id="KW-1185">Reference proteome</keyword>
<gene>
    <name evidence="1" type="ORF">GH741_05270</name>
</gene>
<accession>A0A6A8D905</accession>
<proteinExistence type="predicted"/>
<organism evidence="1 2">
    <name type="scientific">Aquibacillus halophilus</name>
    <dbReference type="NCBI Taxonomy" id="930132"/>
    <lineage>
        <taxon>Bacteria</taxon>
        <taxon>Bacillati</taxon>
        <taxon>Bacillota</taxon>
        <taxon>Bacilli</taxon>
        <taxon>Bacillales</taxon>
        <taxon>Bacillaceae</taxon>
        <taxon>Aquibacillus</taxon>
    </lineage>
</organism>
<dbReference type="RefSeq" id="WP_153735734.1">
    <property type="nucleotide sequence ID" value="NZ_WJNG01000003.1"/>
</dbReference>
<name>A0A6A8D905_9BACI</name>
<protein>
    <submittedName>
        <fullName evidence="1">Uncharacterized protein</fullName>
    </submittedName>
</protein>